<reference evidence="2 3" key="1">
    <citation type="submission" date="2006-03" db="EMBL/GenBank/DDBJ databases">
        <authorList>
            <person name="Pinhassi J."/>
            <person name="Pedros-Alio C."/>
            <person name="Ferriera S."/>
            <person name="Johnson J."/>
            <person name="Kravitz S."/>
            <person name="Halpern A."/>
            <person name="Remington K."/>
            <person name="Beeson K."/>
            <person name="Tran B."/>
            <person name="Rogers Y.-H."/>
            <person name="Friedman R."/>
            <person name="Venter J.C."/>
        </authorList>
    </citation>
    <scope>NUCLEOTIDE SEQUENCE [LARGE SCALE GENOMIC DNA]</scope>
    <source>
        <strain evidence="2 3">RED65</strain>
    </source>
</reference>
<evidence type="ECO:0008006" key="4">
    <source>
        <dbReference type="Google" id="ProtNLM"/>
    </source>
</evidence>
<evidence type="ECO:0000313" key="2">
    <source>
        <dbReference type="EMBL" id="EAT12959.1"/>
    </source>
</evidence>
<dbReference type="HOGENOM" id="CLU_077932_1_0_6"/>
<feature type="transmembrane region" description="Helical" evidence="1">
    <location>
        <begin position="21"/>
        <end position="39"/>
    </location>
</feature>
<evidence type="ECO:0000313" key="3">
    <source>
        <dbReference type="Proteomes" id="UP000004263"/>
    </source>
</evidence>
<organism evidence="2 3">
    <name type="scientific">Bermanella marisrubri</name>
    <dbReference type="NCBI Taxonomy" id="207949"/>
    <lineage>
        <taxon>Bacteria</taxon>
        <taxon>Pseudomonadati</taxon>
        <taxon>Pseudomonadota</taxon>
        <taxon>Gammaproteobacteria</taxon>
        <taxon>Oceanospirillales</taxon>
        <taxon>Oceanospirillaceae</taxon>
        <taxon>Bermanella</taxon>
    </lineage>
</organism>
<sequence length="316" mass="37119">MYAAVTRIHKTTEVARKHATFLSFVLWASLLVLGGSLFYKPAQASIGASLEWGLEYDSNVLSNNQLNNDYDSDFSNRLSIALNADYHWQNVVRVQGQYQYSQTRWLEASQYDTDIHTGFLRISDRDGAWIREGIFLHAQAQIEGQDFLTLNRLSPALSVFANQSWYLRTQLDMGEKTFAQYTNRDGYFYGIKPSAYWLMNKMQHYVKVQLETKQEKIDDEQYDYQSYSAVASWNYKFHETKLTLETEIEEKQYDNLWPSIADQRHDTRYRTKIKIQQNVSQHFTVKTEIGYDENQSNLASSNYDQVRGLLKLKYEW</sequence>
<keyword evidence="1" id="KW-0812">Transmembrane</keyword>
<name>Q1N4A6_9GAMM</name>
<keyword evidence="1" id="KW-0472">Membrane</keyword>
<gene>
    <name evidence="2" type="ORF">RED65_14722</name>
</gene>
<evidence type="ECO:0000256" key="1">
    <source>
        <dbReference type="SAM" id="Phobius"/>
    </source>
</evidence>
<dbReference type="AlphaFoldDB" id="Q1N4A6"/>
<keyword evidence="3" id="KW-1185">Reference proteome</keyword>
<proteinExistence type="predicted"/>
<dbReference type="STRING" id="207949.RED65_14722"/>
<comment type="caution">
    <text evidence="2">The sequence shown here is derived from an EMBL/GenBank/DDBJ whole genome shotgun (WGS) entry which is preliminary data.</text>
</comment>
<accession>Q1N4A6</accession>
<keyword evidence="1" id="KW-1133">Transmembrane helix</keyword>
<protein>
    <recommendedName>
        <fullName evidence="4">DUF560 domain-containing protein</fullName>
    </recommendedName>
</protein>
<dbReference type="EMBL" id="AAQH01000003">
    <property type="protein sequence ID" value="EAT12959.1"/>
    <property type="molecule type" value="Genomic_DNA"/>
</dbReference>
<dbReference type="Proteomes" id="UP000004263">
    <property type="component" value="Unassembled WGS sequence"/>
</dbReference>